<dbReference type="InterPro" id="IPR051815">
    <property type="entry name" value="Molybdate_resp_trans_reg"/>
</dbReference>
<keyword evidence="3" id="KW-1185">Reference proteome</keyword>
<dbReference type="PANTHER" id="PTHR30432">
    <property type="entry name" value="TRANSCRIPTIONAL REGULATOR MODE"/>
    <property type="match status" value="1"/>
</dbReference>
<dbReference type="EMBL" id="SIRS01000002">
    <property type="protein sequence ID" value="TBN17492.1"/>
    <property type="molecule type" value="Genomic_DNA"/>
</dbReference>
<comment type="caution">
    <text evidence="2">The sequence shown here is derived from an EMBL/GenBank/DDBJ whole genome shotgun (WGS) entry which is preliminary data.</text>
</comment>
<dbReference type="Proteomes" id="UP000292372">
    <property type="component" value="Unassembled WGS sequence"/>
</dbReference>
<evidence type="ECO:0000313" key="2">
    <source>
        <dbReference type="EMBL" id="TBN17492.1"/>
    </source>
</evidence>
<dbReference type="SUPFAM" id="SSF46785">
    <property type="entry name" value="Winged helix' DNA-binding domain"/>
    <property type="match status" value="1"/>
</dbReference>
<dbReference type="InterPro" id="IPR036390">
    <property type="entry name" value="WH_DNA-bd_sf"/>
</dbReference>
<dbReference type="Pfam" id="PF00126">
    <property type="entry name" value="HTH_1"/>
    <property type="match status" value="1"/>
</dbReference>
<name>A0A4Q9FT71_9FLAO</name>
<evidence type="ECO:0000259" key="1">
    <source>
        <dbReference type="Pfam" id="PF00126"/>
    </source>
</evidence>
<organism evidence="2 3">
    <name type="scientific">Hyunsoonleella pacifica</name>
    <dbReference type="NCBI Taxonomy" id="1080224"/>
    <lineage>
        <taxon>Bacteria</taxon>
        <taxon>Pseudomonadati</taxon>
        <taxon>Bacteroidota</taxon>
        <taxon>Flavobacteriia</taxon>
        <taxon>Flavobacteriales</taxon>
        <taxon>Flavobacteriaceae</taxon>
    </lineage>
</organism>
<proteinExistence type="predicted"/>
<dbReference type="Gene3D" id="1.10.10.10">
    <property type="entry name" value="Winged helix-like DNA-binding domain superfamily/Winged helix DNA-binding domain"/>
    <property type="match status" value="1"/>
</dbReference>
<reference evidence="2 3" key="1">
    <citation type="journal article" date="2015" name="Int. J. Syst. Evol. Microbiol.">
        <title>Hyunsoonleella pacifica sp. nov., isolated from seawater of South Pacific Gyre.</title>
        <authorList>
            <person name="Gao X."/>
            <person name="Zhang Z."/>
            <person name="Dai X."/>
            <person name="Zhang X.H."/>
        </authorList>
    </citation>
    <scope>NUCLEOTIDE SEQUENCE [LARGE SCALE GENOMIC DNA]</scope>
    <source>
        <strain evidence="2 3">SW033</strain>
    </source>
</reference>
<dbReference type="PANTHER" id="PTHR30432:SF1">
    <property type="entry name" value="DNA-BINDING TRANSCRIPTIONAL DUAL REGULATOR MODE"/>
    <property type="match status" value="1"/>
</dbReference>
<dbReference type="RefSeq" id="WP_130935784.1">
    <property type="nucleotide sequence ID" value="NZ_BMEE01000001.1"/>
</dbReference>
<accession>A0A4Q9FT71</accession>
<gene>
    <name evidence="2" type="ORF">EYD46_04030</name>
</gene>
<dbReference type="InterPro" id="IPR000847">
    <property type="entry name" value="LysR_HTH_N"/>
</dbReference>
<sequence>MGYKIKSRIWIESEDNVLLGEGRVHLLKAIDDTGSLSKAAKSLNISYKKAWQMLDAVNKSAKKPVTINSIGGKGGGGAELTEYGKSLVNAFDEINKNCWAFLDKELARIEKL</sequence>
<dbReference type="AlphaFoldDB" id="A0A4Q9FT71"/>
<dbReference type="GO" id="GO:0003700">
    <property type="term" value="F:DNA-binding transcription factor activity"/>
    <property type="evidence" value="ECO:0007669"/>
    <property type="project" value="InterPro"/>
</dbReference>
<protein>
    <submittedName>
        <fullName evidence="2">LysR family transcriptional regulator</fullName>
    </submittedName>
</protein>
<evidence type="ECO:0000313" key="3">
    <source>
        <dbReference type="Proteomes" id="UP000292372"/>
    </source>
</evidence>
<dbReference type="OrthoDB" id="9805928at2"/>
<dbReference type="InterPro" id="IPR036388">
    <property type="entry name" value="WH-like_DNA-bd_sf"/>
</dbReference>
<feature type="domain" description="HTH lysR-type" evidence="1">
    <location>
        <begin position="24"/>
        <end position="84"/>
    </location>
</feature>